<keyword evidence="9" id="KW-0472">Membrane</keyword>
<evidence type="ECO:0000256" key="6">
    <source>
        <dbReference type="ARBA" id="ARBA00022777"/>
    </source>
</evidence>
<dbReference type="InterPro" id="IPR050351">
    <property type="entry name" value="BphY/WalK/GraS-like"/>
</dbReference>
<evidence type="ECO:0000256" key="5">
    <source>
        <dbReference type="ARBA" id="ARBA00022679"/>
    </source>
</evidence>
<organism evidence="11 12">
    <name type="scientific">Allocoprobacillus halotolerans</name>
    <dbReference type="NCBI Taxonomy" id="2944914"/>
    <lineage>
        <taxon>Bacteria</taxon>
        <taxon>Bacillati</taxon>
        <taxon>Bacillota</taxon>
        <taxon>Erysipelotrichia</taxon>
        <taxon>Erysipelotrichales</taxon>
        <taxon>Erysipelotrichaceae</taxon>
        <taxon>Allocoprobacillus</taxon>
    </lineage>
</organism>
<dbReference type="Gene3D" id="3.30.565.10">
    <property type="entry name" value="Histidine kinase-like ATPase, C-terminal domain"/>
    <property type="match status" value="1"/>
</dbReference>
<evidence type="ECO:0000256" key="3">
    <source>
        <dbReference type="ARBA" id="ARBA00012438"/>
    </source>
</evidence>
<dbReference type="InterPro" id="IPR003661">
    <property type="entry name" value="HisK_dim/P_dom"/>
</dbReference>
<dbReference type="GO" id="GO:0016301">
    <property type="term" value="F:kinase activity"/>
    <property type="evidence" value="ECO:0007669"/>
    <property type="project" value="UniProtKB-KW"/>
</dbReference>
<dbReference type="Pfam" id="PF00512">
    <property type="entry name" value="HisKA"/>
    <property type="match status" value="1"/>
</dbReference>
<dbReference type="InterPro" id="IPR036097">
    <property type="entry name" value="HisK_dim/P_sf"/>
</dbReference>
<evidence type="ECO:0000313" key="12">
    <source>
        <dbReference type="Proteomes" id="UP001060112"/>
    </source>
</evidence>
<proteinExistence type="predicted"/>
<dbReference type="InterPro" id="IPR036890">
    <property type="entry name" value="HATPase_C_sf"/>
</dbReference>
<dbReference type="SUPFAM" id="SSF55874">
    <property type="entry name" value="ATPase domain of HSP90 chaperone/DNA topoisomerase II/histidine kinase"/>
    <property type="match status" value="1"/>
</dbReference>
<dbReference type="Gene3D" id="1.10.287.130">
    <property type="match status" value="1"/>
</dbReference>
<dbReference type="InterPro" id="IPR004358">
    <property type="entry name" value="Sig_transdc_His_kin-like_C"/>
</dbReference>
<comment type="subcellular location">
    <subcellularLocation>
        <location evidence="2">Membrane</location>
    </subcellularLocation>
</comment>
<evidence type="ECO:0000256" key="8">
    <source>
        <dbReference type="SAM" id="Coils"/>
    </source>
</evidence>
<evidence type="ECO:0000256" key="9">
    <source>
        <dbReference type="SAM" id="Phobius"/>
    </source>
</evidence>
<dbReference type="CDD" id="cd00082">
    <property type="entry name" value="HisKA"/>
    <property type="match status" value="1"/>
</dbReference>
<keyword evidence="12" id="KW-1185">Reference proteome</keyword>
<dbReference type="InterPro" id="IPR005467">
    <property type="entry name" value="His_kinase_dom"/>
</dbReference>
<keyword evidence="7" id="KW-0902">Two-component regulatory system</keyword>
<accession>A0ABY5I3I7</accession>
<keyword evidence="6 11" id="KW-0418">Kinase</keyword>
<gene>
    <name evidence="11" type="ORF">NMU03_13405</name>
</gene>
<keyword evidence="4" id="KW-0597">Phosphoprotein</keyword>
<dbReference type="PANTHER" id="PTHR45453">
    <property type="entry name" value="PHOSPHATE REGULON SENSOR PROTEIN PHOR"/>
    <property type="match status" value="1"/>
</dbReference>
<feature type="transmembrane region" description="Helical" evidence="9">
    <location>
        <begin position="34"/>
        <end position="55"/>
    </location>
</feature>
<dbReference type="PANTHER" id="PTHR45453:SF1">
    <property type="entry name" value="PHOSPHATE REGULON SENSOR PROTEIN PHOR"/>
    <property type="match status" value="1"/>
</dbReference>
<dbReference type="EMBL" id="CP101620">
    <property type="protein sequence ID" value="UTY38608.1"/>
    <property type="molecule type" value="Genomic_DNA"/>
</dbReference>
<keyword evidence="5" id="KW-0808">Transferase</keyword>
<evidence type="ECO:0000313" key="11">
    <source>
        <dbReference type="EMBL" id="UTY38608.1"/>
    </source>
</evidence>
<evidence type="ECO:0000256" key="1">
    <source>
        <dbReference type="ARBA" id="ARBA00000085"/>
    </source>
</evidence>
<dbReference type="Pfam" id="PF02518">
    <property type="entry name" value="HATPase_c"/>
    <property type="match status" value="1"/>
</dbReference>
<dbReference type="PROSITE" id="PS50109">
    <property type="entry name" value="HIS_KIN"/>
    <property type="match status" value="1"/>
</dbReference>
<keyword evidence="9" id="KW-1133">Transmembrane helix</keyword>
<sequence>MNQQKNQNLLKQYGEWGIKLNKSKQLLRKAMIRIIIYAFIYTFGLLGVIVIGWQLASRITWYNSNPIYEFLILIQNGLIILLPVLLICGYLVIVFFELRKPYTYLDELAYGIQEINNRSTYAIRLEDDELKELNDLLNQIKSEIEFNEQAAKVAEQKKNDLIVYLAHDLKTPLTSMIGYLMILKDEKELPQKSHDHYVEIALDKAQRLEDLINEFFEITRFNLTQQALEISQIDLVRMLEQLIYEFKPMFQEKNLNCELQAPKSLAIKCDVQKMQRVFDNLLKNAVNYCFENSTIHIQLTEEKQGYHIVFENSGYTIPQAKLDHIFEQFFRLDQSRGTKTGGAGLGLSISKAIIEQHQGTIQVQSYDEKIIFDVFLPQL</sequence>
<dbReference type="SUPFAM" id="SSF47384">
    <property type="entry name" value="Homodimeric domain of signal transducing histidine kinase"/>
    <property type="match status" value="1"/>
</dbReference>
<feature type="transmembrane region" description="Helical" evidence="9">
    <location>
        <begin position="67"/>
        <end position="96"/>
    </location>
</feature>
<evidence type="ECO:0000256" key="2">
    <source>
        <dbReference type="ARBA" id="ARBA00004370"/>
    </source>
</evidence>
<evidence type="ECO:0000256" key="7">
    <source>
        <dbReference type="ARBA" id="ARBA00023012"/>
    </source>
</evidence>
<keyword evidence="8" id="KW-0175">Coiled coil</keyword>
<evidence type="ECO:0000259" key="10">
    <source>
        <dbReference type="PROSITE" id="PS50109"/>
    </source>
</evidence>
<comment type="catalytic activity">
    <reaction evidence="1">
        <text>ATP + protein L-histidine = ADP + protein N-phospho-L-histidine.</text>
        <dbReference type="EC" id="2.7.13.3"/>
    </reaction>
</comment>
<dbReference type="RefSeq" id="WP_290139034.1">
    <property type="nucleotide sequence ID" value="NZ_CP101620.1"/>
</dbReference>
<protein>
    <recommendedName>
        <fullName evidence="3">histidine kinase</fullName>
        <ecNumber evidence="3">2.7.13.3</ecNumber>
    </recommendedName>
</protein>
<dbReference type="Proteomes" id="UP001060112">
    <property type="component" value="Chromosome"/>
</dbReference>
<feature type="coiled-coil region" evidence="8">
    <location>
        <begin position="123"/>
        <end position="157"/>
    </location>
</feature>
<reference evidence="11" key="1">
    <citation type="submission" date="2022-07" db="EMBL/GenBank/DDBJ databases">
        <title>Faecal culturing of patients with breast cancer.</title>
        <authorList>
            <person name="Teng N.M.Y."/>
            <person name="Kiu R."/>
            <person name="Evans R."/>
            <person name="Baker D.J."/>
            <person name="Zenner C."/>
            <person name="Robinson S.D."/>
            <person name="Hall L.J."/>
        </authorList>
    </citation>
    <scope>NUCLEOTIDE SEQUENCE</scope>
    <source>
        <strain evidence="11">LH1062</strain>
    </source>
</reference>
<dbReference type="EC" id="2.7.13.3" evidence="3"/>
<dbReference type="SMART" id="SM00388">
    <property type="entry name" value="HisKA"/>
    <property type="match status" value="1"/>
</dbReference>
<dbReference type="SMART" id="SM00387">
    <property type="entry name" value="HATPase_c"/>
    <property type="match status" value="1"/>
</dbReference>
<evidence type="ECO:0000256" key="4">
    <source>
        <dbReference type="ARBA" id="ARBA00022553"/>
    </source>
</evidence>
<name>A0ABY5I3I7_9FIRM</name>
<keyword evidence="9" id="KW-0812">Transmembrane</keyword>
<dbReference type="PRINTS" id="PR00344">
    <property type="entry name" value="BCTRLSENSOR"/>
</dbReference>
<feature type="domain" description="Histidine kinase" evidence="10">
    <location>
        <begin position="164"/>
        <end position="379"/>
    </location>
</feature>
<dbReference type="InterPro" id="IPR003594">
    <property type="entry name" value="HATPase_dom"/>
</dbReference>